<proteinExistence type="inferred from homology"/>
<sequence length="197" mass="22991">MRSKTSALVAKKEALLLVDCQKDFWAKEWSLYVKEAEAIVPVINKLIAETKANAGIVIASRDWHPENHTSFSNWPNHCVINTPWVEYMDWLNVEEIEVEVKKWFRVDADSYSAFWGQEFKNDVPRKNLLEILTNYKVEVLKIVWLATDYCVKATVIDAAKLNFEVLVVRDWIKAVNINPEDEQNAMDEMKKNWAKFI</sequence>
<evidence type="ECO:0000256" key="4">
    <source>
        <dbReference type="ARBA" id="ARBA00022801"/>
    </source>
</evidence>
<dbReference type="InterPro" id="IPR052347">
    <property type="entry name" value="Isochorismatase_Nicotinamidase"/>
</dbReference>
<dbReference type="EC" id="3.5.1.19" evidence="6"/>
<feature type="domain" description="Isochorismatase-like" evidence="8">
    <location>
        <begin position="14"/>
        <end position="195"/>
    </location>
</feature>
<dbReference type="InterPro" id="IPR000868">
    <property type="entry name" value="Isochorismatase-like_dom"/>
</dbReference>
<comment type="pathway">
    <text evidence="5">Cofactor biosynthesis; nicotinate biosynthesis; nicotinate from nicotinamide: step 1/1.</text>
</comment>
<dbReference type="Gene3D" id="3.40.50.850">
    <property type="entry name" value="Isochorismatase-like"/>
    <property type="match status" value="1"/>
</dbReference>
<dbReference type="GO" id="GO:0046872">
    <property type="term" value="F:metal ion binding"/>
    <property type="evidence" value="ECO:0007669"/>
    <property type="project" value="UniProtKB-KW"/>
</dbReference>
<name>K2BWE0_9BACT</name>
<evidence type="ECO:0000259" key="8">
    <source>
        <dbReference type="Pfam" id="PF00857"/>
    </source>
</evidence>
<comment type="similarity">
    <text evidence="1">Belongs to the isochorismatase family.</text>
</comment>
<evidence type="ECO:0000313" key="9">
    <source>
        <dbReference type="EMBL" id="EKD66564.1"/>
    </source>
</evidence>
<evidence type="ECO:0000256" key="2">
    <source>
        <dbReference type="ARBA" id="ARBA00022642"/>
    </source>
</evidence>
<accession>K2BWE0</accession>
<keyword evidence="4" id="KW-0378">Hydrolase</keyword>
<dbReference type="GO" id="GO:0019363">
    <property type="term" value="P:pyridine nucleotide biosynthetic process"/>
    <property type="evidence" value="ECO:0007669"/>
    <property type="project" value="UniProtKB-KW"/>
</dbReference>
<evidence type="ECO:0000256" key="7">
    <source>
        <dbReference type="ARBA" id="ARBA00043224"/>
    </source>
</evidence>
<dbReference type="Pfam" id="PF00857">
    <property type="entry name" value="Isochorismatase"/>
    <property type="match status" value="1"/>
</dbReference>
<evidence type="ECO:0000256" key="1">
    <source>
        <dbReference type="ARBA" id="ARBA00006336"/>
    </source>
</evidence>
<dbReference type="PANTHER" id="PTHR11080">
    <property type="entry name" value="PYRAZINAMIDASE/NICOTINAMIDASE"/>
    <property type="match status" value="1"/>
</dbReference>
<dbReference type="EMBL" id="AMFJ01021616">
    <property type="protein sequence ID" value="EKD66564.1"/>
    <property type="molecule type" value="Genomic_DNA"/>
</dbReference>
<dbReference type="SUPFAM" id="SSF52499">
    <property type="entry name" value="Isochorismatase-like hydrolases"/>
    <property type="match status" value="1"/>
</dbReference>
<dbReference type="InterPro" id="IPR036380">
    <property type="entry name" value="Isochorismatase-like_sf"/>
</dbReference>
<keyword evidence="2" id="KW-0662">Pyridine nucleotide biosynthesis</keyword>
<evidence type="ECO:0000256" key="6">
    <source>
        <dbReference type="ARBA" id="ARBA00039017"/>
    </source>
</evidence>
<evidence type="ECO:0000256" key="5">
    <source>
        <dbReference type="ARBA" id="ARBA00037900"/>
    </source>
</evidence>
<organism evidence="9">
    <name type="scientific">uncultured bacterium</name>
    <name type="common">gcode 4</name>
    <dbReference type="NCBI Taxonomy" id="1234023"/>
    <lineage>
        <taxon>Bacteria</taxon>
        <taxon>environmental samples</taxon>
    </lineage>
</organism>
<dbReference type="PANTHER" id="PTHR11080:SF2">
    <property type="entry name" value="LD05707P"/>
    <property type="match status" value="1"/>
</dbReference>
<dbReference type="GO" id="GO:0008936">
    <property type="term" value="F:nicotinamidase activity"/>
    <property type="evidence" value="ECO:0007669"/>
    <property type="project" value="UniProtKB-EC"/>
</dbReference>
<protein>
    <recommendedName>
        <fullName evidence="6">nicotinamidase</fullName>
        <ecNumber evidence="6">3.5.1.19</ecNumber>
    </recommendedName>
    <alternativeName>
        <fullName evidence="7">Nicotinamide deamidase</fullName>
    </alternativeName>
</protein>
<comment type="caution">
    <text evidence="9">The sequence shown here is derived from an EMBL/GenBank/DDBJ whole genome shotgun (WGS) entry which is preliminary data.</text>
</comment>
<reference evidence="9" key="1">
    <citation type="journal article" date="2012" name="Science">
        <title>Fermentation, hydrogen, and sulfur metabolism in multiple uncultivated bacterial phyla.</title>
        <authorList>
            <person name="Wrighton K.C."/>
            <person name="Thomas B.C."/>
            <person name="Sharon I."/>
            <person name="Miller C.S."/>
            <person name="Castelle C.J."/>
            <person name="VerBerkmoes N.C."/>
            <person name="Wilkins M.J."/>
            <person name="Hettich R.L."/>
            <person name="Lipton M.S."/>
            <person name="Williams K.H."/>
            <person name="Long P.E."/>
            <person name="Banfield J.F."/>
        </authorList>
    </citation>
    <scope>NUCLEOTIDE SEQUENCE [LARGE SCALE GENOMIC DNA]</scope>
</reference>
<evidence type="ECO:0000256" key="3">
    <source>
        <dbReference type="ARBA" id="ARBA00022723"/>
    </source>
</evidence>
<gene>
    <name evidence="9" type="ORF">ACD_49C00030G0002</name>
</gene>
<dbReference type="AlphaFoldDB" id="K2BWE0"/>
<keyword evidence="3" id="KW-0479">Metal-binding</keyword>